<dbReference type="Pfam" id="PF01614">
    <property type="entry name" value="IclR_C"/>
    <property type="match status" value="1"/>
</dbReference>
<dbReference type="SUPFAM" id="SSF55781">
    <property type="entry name" value="GAF domain-like"/>
    <property type="match status" value="1"/>
</dbReference>
<dbReference type="InterPro" id="IPR036388">
    <property type="entry name" value="WH-like_DNA-bd_sf"/>
</dbReference>
<dbReference type="InterPro" id="IPR050707">
    <property type="entry name" value="HTH_MetabolicPath_Reg"/>
</dbReference>
<dbReference type="PANTHER" id="PTHR30136">
    <property type="entry name" value="HELIX-TURN-HELIX TRANSCRIPTIONAL REGULATOR, ICLR FAMILY"/>
    <property type="match status" value="1"/>
</dbReference>
<gene>
    <name evidence="6" type="ORF">ACFQPB_20980</name>
</gene>
<name>A0ABW2QRZ7_9BURK</name>
<proteinExistence type="predicted"/>
<dbReference type="Gene3D" id="1.10.10.10">
    <property type="entry name" value="Winged helix-like DNA-binding domain superfamily/Winged helix DNA-binding domain"/>
    <property type="match status" value="1"/>
</dbReference>
<dbReference type="EMBL" id="JBHTCA010000029">
    <property type="protein sequence ID" value="MFC7411343.1"/>
    <property type="molecule type" value="Genomic_DNA"/>
</dbReference>
<evidence type="ECO:0000256" key="2">
    <source>
        <dbReference type="ARBA" id="ARBA00023125"/>
    </source>
</evidence>
<sequence length="254" mass="27593">MKEEDKLPPLERYFRILELLAGLPEGATLNELASMLALPKPTVHRLLVGLQKSMLVTVQTGHIYTLAARARRLAVVAMDSDFVQKLSNQHLRDLVEKTGETCYLARLQGLVVKTVAMDSPNAPWRGFVLPGKVMHPHATASAKAILSHAAPDVIDRALDTKLPKLTKLTLTDPEAIKMEYARVREKGYATCIGEVDDALSAVALPIQLADGHVDYALGVVGPSPRIAKLIEDGLVSHMRTITEAIGTALRKAVS</sequence>
<evidence type="ECO:0000256" key="3">
    <source>
        <dbReference type="ARBA" id="ARBA00023163"/>
    </source>
</evidence>
<dbReference type="Pfam" id="PF09339">
    <property type="entry name" value="HTH_IclR"/>
    <property type="match status" value="1"/>
</dbReference>
<dbReference type="Proteomes" id="UP001596501">
    <property type="component" value="Unassembled WGS sequence"/>
</dbReference>
<keyword evidence="7" id="KW-1185">Reference proteome</keyword>
<comment type="caution">
    <text evidence="6">The sequence shown here is derived from an EMBL/GenBank/DDBJ whole genome shotgun (WGS) entry which is preliminary data.</text>
</comment>
<keyword evidence="3" id="KW-0804">Transcription</keyword>
<keyword evidence="1" id="KW-0805">Transcription regulation</keyword>
<accession>A0ABW2QRZ7</accession>
<evidence type="ECO:0000259" key="4">
    <source>
        <dbReference type="PROSITE" id="PS51077"/>
    </source>
</evidence>
<evidence type="ECO:0000256" key="1">
    <source>
        <dbReference type="ARBA" id="ARBA00023015"/>
    </source>
</evidence>
<dbReference type="InterPro" id="IPR014757">
    <property type="entry name" value="Tscrpt_reg_IclR_C"/>
</dbReference>
<evidence type="ECO:0000313" key="6">
    <source>
        <dbReference type="EMBL" id="MFC7411343.1"/>
    </source>
</evidence>
<dbReference type="SUPFAM" id="SSF46785">
    <property type="entry name" value="Winged helix' DNA-binding domain"/>
    <property type="match status" value="1"/>
</dbReference>
<feature type="domain" description="HTH iclR-type" evidence="4">
    <location>
        <begin position="7"/>
        <end position="68"/>
    </location>
</feature>
<organism evidence="6 7">
    <name type="scientific">Hydrogenophaga atypica</name>
    <dbReference type="NCBI Taxonomy" id="249409"/>
    <lineage>
        <taxon>Bacteria</taxon>
        <taxon>Pseudomonadati</taxon>
        <taxon>Pseudomonadota</taxon>
        <taxon>Betaproteobacteria</taxon>
        <taxon>Burkholderiales</taxon>
        <taxon>Comamonadaceae</taxon>
        <taxon>Hydrogenophaga</taxon>
    </lineage>
</organism>
<dbReference type="PROSITE" id="PS51078">
    <property type="entry name" value="ICLR_ED"/>
    <property type="match status" value="1"/>
</dbReference>
<dbReference type="PANTHER" id="PTHR30136:SF24">
    <property type="entry name" value="HTH-TYPE TRANSCRIPTIONAL REPRESSOR ALLR"/>
    <property type="match status" value="1"/>
</dbReference>
<protein>
    <submittedName>
        <fullName evidence="6">IclR family transcriptional regulator</fullName>
    </submittedName>
</protein>
<feature type="domain" description="IclR-ED" evidence="5">
    <location>
        <begin position="69"/>
        <end position="254"/>
    </location>
</feature>
<dbReference type="RefSeq" id="WP_382227636.1">
    <property type="nucleotide sequence ID" value="NZ_JBHTCA010000029.1"/>
</dbReference>
<evidence type="ECO:0000259" key="5">
    <source>
        <dbReference type="PROSITE" id="PS51078"/>
    </source>
</evidence>
<dbReference type="InterPro" id="IPR036390">
    <property type="entry name" value="WH_DNA-bd_sf"/>
</dbReference>
<dbReference type="InterPro" id="IPR005471">
    <property type="entry name" value="Tscrpt_reg_IclR_N"/>
</dbReference>
<reference evidence="7" key="1">
    <citation type="journal article" date="2019" name="Int. J. Syst. Evol. Microbiol.">
        <title>The Global Catalogue of Microorganisms (GCM) 10K type strain sequencing project: providing services to taxonomists for standard genome sequencing and annotation.</title>
        <authorList>
            <consortium name="The Broad Institute Genomics Platform"/>
            <consortium name="The Broad Institute Genome Sequencing Center for Infectious Disease"/>
            <person name="Wu L."/>
            <person name="Ma J."/>
        </authorList>
    </citation>
    <scope>NUCLEOTIDE SEQUENCE [LARGE SCALE GENOMIC DNA]</scope>
    <source>
        <strain evidence="7">CGMCC 1.12371</strain>
    </source>
</reference>
<dbReference type="InterPro" id="IPR029016">
    <property type="entry name" value="GAF-like_dom_sf"/>
</dbReference>
<dbReference type="PROSITE" id="PS51077">
    <property type="entry name" value="HTH_ICLR"/>
    <property type="match status" value="1"/>
</dbReference>
<evidence type="ECO:0000313" key="7">
    <source>
        <dbReference type="Proteomes" id="UP001596501"/>
    </source>
</evidence>
<dbReference type="SMART" id="SM00346">
    <property type="entry name" value="HTH_ICLR"/>
    <property type="match status" value="1"/>
</dbReference>
<dbReference type="Gene3D" id="3.30.450.40">
    <property type="match status" value="1"/>
</dbReference>
<keyword evidence="2" id="KW-0238">DNA-binding</keyword>